<reference evidence="1" key="2">
    <citation type="journal article" date="2022" name="New Phytol.">
        <title>Evolutionary transition to the ectomycorrhizal habit in the genomes of a hyperdiverse lineage of mushroom-forming fungi.</title>
        <authorList>
            <person name="Looney B."/>
            <person name="Miyauchi S."/>
            <person name="Morin E."/>
            <person name="Drula E."/>
            <person name="Courty P.E."/>
            <person name="Kohler A."/>
            <person name="Kuo A."/>
            <person name="LaButti K."/>
            <person name="Pangilinan J."/>
            <person name="Lipzen A."/>
            <person name="Riley R."/>
            <person name="Andreopoulos W."/>
            <person name="He G."/>
            <person name="Johnson J."/>
            <person name="Nolan M."/>
            <person name="Tritt A."/>
            <person name="Barry K.W."/>
            <person name="Grigoriev I.V."/>
            <person name="Nagy L.G."/>
            <person name="Hibbett D."/>
            <person name="Henrissat B."/>
            <person name="Matheny P.B."/>
            <person name="Labbe J."/>
            <person name="Martin F.M."/>
        </authorList>
    </citation>
    <scope>NUCLEOTIDE SEQUENCE</scope>
    <source>
        <strain evidence="1">EC-137</strain>
    </source>
</reference>
<name>A0ACB8QIB5_9AGAM</name>
<organism evidence="1 2">
    <name type="scientific">Vararia minispora EC-137</name>
    <dbReference type="NCBI Taxonomy" id="1314806"/>
    <lineage>
        <taxon>Eukaryota</taxon>
        <taxon>Fungi</taxon>
        <taxon>Dikarya</taxon>
        <taxon>Basidiomycota</taxon>
        <taxon>Agaricomycotina</taxon>
        <taxon>Agaricomycetes</taxon>
        <taxon>Russulales</taxon>
        <taxon>Lachnocladiaceae</taxon>
        <taxon>Vararia</taxon>
    </lineage>
</organism>
<dbReference type="Proteomes" id="UP000814128">
    <property type="component" value="Unassembled WGS sequence"/>
</dbReference>
<keyword evidence="2" id="KW-1185">Reference proteome</keyword>
<evidence type="ECO:0000313" key="2">
    <source>
        <dbReference type="Proteomes" id="UP000814128"/>
    </source>
</evidence>
<proteinExistence type="predicted"/>
<accession>A0ACB8QIB5</accession>
<gene>
    <name evidence="1" type="ORF">K488DRAFT_52205</name>
</gene>
<reference evidence="1" key="1">
    <citation type="submission" date="2021-02" db="EMBL/GenBank/DDBJ databases">
        <authorList>
            <consortium name="DOE Joint Genome Institute"/>
            <person name="Ahrendt S."/>
            <person name="Looney B.P."/>
            <person name="Miyauchi S."/>
            <person name="Morin E."/>
            <person name="Drula E."/>
            <person name="Courty P.E."/>
            <person name="Chicoki N."/>
            <person name="Fauchery L."/>
            <person name="Kohler A."/>
            <person name="Kuo A."/>
            <person name="Labutti K."/>
            <person name="Pangilinan J."/>
            <person name="Lipzen A."/>
            <person name="Riley R."/>
            <person name="Andreopoulos W."/>
            <person name="He G."/>
            <person name="Johnson J."/>
            <person name="Barry K.W."/>
            <person name="Grigoriev I.V."/>
            <person name="Nagy L."/>
            <person name="Hibbett D."/>
            <person name="Henrissat B."/>
            <person name="Matheny P.B."/>
            <person name="Labbe J."/>
            <person name="Martin F."/>
        </authorList>
    </citation>
    <scope>NUCLEOTIDE SEQUENCE</scope>
    <source>
        <strain evidence="1">EC-137</strain>
    </source>
</reference>
<comment type="caution">
    <text evidence="1">The sequence shown here is derived from an EMBL/GenBank/DDBJ whole genome shotgun (WGS) entry which is preliminary data.</text>
</comment>
<evidence type="ECO:0000313" key="1">
    <source>
        <dbReference type="EMBL" id="KAI0031382.1"/>
    </source>
</evidence>
<dbReference type="EMBL" id="MU273582">
    <property type="protein sequence ID" value="KAI0031382.1"/>
    <property type="molecule type" value="Genomic_DNA"/>
</dbReference>
<protein>
    <submittedName>
        <fullName evidence="1">Cyclohydrolase</fullName>
    </submittedName>
</protein>
<sequence>MPSAINDAVLTQILSKLESLQASQQALQAKLDSLANPVSPQFRPTSSTGLPSPPKAGLNSLPPEVANATPPLAATPAPDNKAAEGKIISDREREKLLYPSRVMLTTYPDQHGMKPHPLNWGASDPTVRGPVIPSRLPSSFKYRNAIGAHSGSYSIYRALAIAMGTLVPTHKPDYSRTEPPVAIPPQPAWYDPSKIVSFDPWGHLTPQVFRAEMDAGLDVRPSIAVTKAHIKLSEIDEASRRGDIPIDGKIVLKSVPLVNPDGSENPADPGVEINVSKAAVEPVWYLPGVAERFGISEGLLRRALFEDTGGMYPELITRPDIKVFLPPIGNLTVYIFGPVAYMYDETKELTLRVHDECNGSDVFGSDICTCKPYLTFAIEECIRCAQRGGVGVVVYFRKEGRALGEVTKYLVYNLRKRGGDSADKYFRATELIAGVKDMRFQALMPDVLHWLGIRKIDNMVSMSDMKYNAIVQSGIPIVHRYDIPDHLIPVDSRVEIDAKIAAGYFSSGKTVTEADLVKTVGRTWEETEH</sequence>